<protein>
    <submittedName>
        <fullName evidence="2">Uncharacterized protein</fullName>
    </submittedName>
</protein>
<proteinExistence type="predicted"/>
<evidence type="ECO:0000313" key="3">
    <source>
        <dbReference type="EMBL" id="CAL4799937.1"/>
    </source>
</evidence>
<dbReference type="EMBL" id="CAMXCT010005551">
    <property type="protein sequence ID" value="CAI4012625.1"/>
    <property type="molecule type" value="Genomic_DNA"/>
</dbReference>
<feature type="non-terminal residue" evidence="2">
    <location>
        <position position="465"/>
    </location>
</feature>
<evidence type="ECO:0000313" key="4">
    <source>
        <dbReference type="Proteomes" id="UP001152797"/>
    </source>
</evidence>
<accession>A0A9P1GGF8</accession>
<feature type="region of interest" description="Disordered" evidence="1">
    <location>
        <begin position="1"/>
        <end position="41"/>
    </location>
</feature>
<feature type="compositionally biased region" description="Acidic residues" evidence="1">
    <location>
        <begin position="10"/>
        <end position="26"/>
    </location>
</feature>
<dbReference type="EMBL" id="CAMXCT020005551">
    <property type="protein sequence ID" value="CAL1166000.1"/>
    <property type="molecule type" value="Genomic_DNA"/>
</dbReference>
<feature type="compositionally biased region" description="Polar residues" evidence="1">
    <location>
        <begin position="27"/>
        <end position="39"/>
    </location>
</feature>
<reference evidence="2" key="1">
    <citation type="submission" date="2022-10" db="EMBL/GenBank/DDBJ databases">
        <authorList>
            <person name="Chen Y."/>
            <person name="Dougan E. K."/>
            <person name="Chan C."/>
            <person name="Rhodes N."/>
            <person name="Thang M."/>
        </authorList>
    </citation>
    <scope>NUCLEOTIDE SEQUENCE</scope>
</reference>
<organism evidence="2">
    <name type="scientific">Cladocopium goreaui</name>
    <dbReference type="NCBI Taxonomy" id="2562237"/>
    <lineage>
        <taxon>Eukaryota</taxon>
        <taxon>Sar</taxon>
        <taxon>Alveolata</taxon>
        <taxon>Dinophyceae</taxon>
        <taxon>Suessiales</taxon>
        <taxon>Symbiodiniaceae</taxon>
        <taxon>Cladocopium</taxon>
    </lineage>
</organism>
<reference evidence="3 4" key="2">
    <citation type="submission" date="2024-05" db="EMBL/GenBank/DDBJ databases">
        <authorList>
            <person name="Chen Y."/>
            <person name="Shah S."/>
            <person name="Dougan E. K."/>
            <person name="Thang M."/>
            <person name="Chan C."/>
        </authorList>
    </citation>
    <scope>NUCLEOTIDE SEQUENCE [LARGE SCALE GENOMIC DNA]</scope>
</reference>
<keyword evidence="4" id="KW-1185">Reference proteome</keyword>
<evidence type="ECO:0000313" key="2">
    <source>
        <dbReference type="EMBL" id="CAI4012625.1"/>
    </source>
</evidence>
<evidence type="ECO:0000256" key="1">
    <source>
        <dbReference type="SAM" id="MobiDB-lite"/>
    </source>
</evidence>
<comment type="caution">
    <text evidence="2">The sequence shown here is derived from an EMBL/GenBank/DDBJ whole genome shotgun (WGS) entry which is preliminary data.</text>
</comment>
<name>A0A9P1GGF8_9DINO</name>
<dbReference type="AlphaFoldDB" id="A0A9P1GGF8"/>
<gene>
    <name evidence="2" type="ORF">C1SCF055_LOCUS37671</name>
</gene>
<sequence length="465" mass="50637">MAAEVGFDLPEIDETDFELPPLEEAETLSQPDLSDSSPQFFDLEDLTDEFEEADAGCPSDEIGQDFEFENEGGDTDNSKWIPGLTMGTSVGRLGFGLGKVMAQTSIVLANMYFSLKGAPRDLLKKLSEHLRPMPQKATKPLAAQVAAQISRVPANTIRAVIARLKKSNWEAPVGQVSKHVSTAADARRSDVQIMKTLVSEIISNAYEGGSDLHLIRRLEQLRRYGVDCGDKFHSPEFFRLVEYVTAQAKLFLDAEDFNQVLSGLGVSSHFSVLFDGVSLGSSTWSRHESLLVVGVSFVSPVDGRLHARLFAAPSSGQSHKGPATASLVLENLSRHPAGVDEKMMKRRLTAIGGDGAVVKGGASARHGSTNAGSCFWKLARGEDEEFIEWDPFHREDVARKRAFRASPLTTELFDVSACMSQLFGTGAGRIILRSAAEYTNTKAYAAPAHSGTRPTVSLEGWNWSR</sequence>
<dbReference type="Proteomes" id="UP001152797">
    <property type="component" value="Unassembled WGS sequence"/>
</dbReference>
<dbReference type="EMBL" id="CAMXCT030005551">
    <property type="protein sequence ID" value="CAL4799937.1"/>
    <property type="molecule type" value="Genomic_DNA"/>
</dbReference>
<dbReference type="OrthoDB" id="10544861at2759"/>